<reference evidence="1 2" key="1">
    <citation type="submission" date="2024-10" db="EMBL/GenBank/DDBJ databases">
        <title>The Natural Products Discovery Center: Release of the First 8490 Sequenced Strains for Exploring Actinobacteria Biosynthetic Diversity.</title>
        <authorList>
            <person name="Kalkreuter E."/>
            <person name="Kautsar S.A."/>
            <person name="Yang D."/>
            <person name="Bader C.D."/>
            <person name="Teijaro C.N."/>
            <person name="Fluegel L."/>
            <person name="Davis C.M."/>
            <person name="Simpson J.R."/>
            <person name="Lauterbach L."/>
            <person name="Steele A.D."/>
            <person name="Gui C."/>
            <person name="Meng S."/>
            <person name="Li G."/>
            <person name="Viehrig K."/>
            <person name="Ye F."/>
            <person name="Su P."/>
            <person name="Kiefer A.F."/>
            <person name="Nichols A."/>
            <person name="Cepeda A.J."/>
            <person name="Yan W."/>
            <person name="Fan B."/>
            <person name="Jiang Y."/>
            <person name="Adhikari A."/>
            <person name="Zheng C.-J."/>
            <person name="Schuster L."/>
            <person name="Cowan T.M."/>
            <person name="Smanski M.J."/>
            <person name="Chevrette M.G."/>
            <person name="De Carvalho L.P.S."/>
            <person name="Shen B."/>
        </authorList>
    </citation>
    <scope>NUCLEOTIDE SEQUENCE [LARGE SCALE GENOMIC DNA]</scope>
    <source>
        <strain evidence="1 2">NPDC004550</strain>
    </source>
</reference>
<keyword evidence="2" id="KW-1185">Reference proteome</keyword>
<dbReference type="EMBL" id="JBIALX010000009">
    <property type="protein sequence ID" value="MFF0456116.1"/>
    <property type="molecule type" value="Genomic_DNA"/>
</dbReference>
<evidence type="ECO:0000313" key="1">
    <source>
        <dbReference type="EMBL" id="MFF0456116.1"/>
    </source>
</evidence>
<sequence>MSSIDAPWILLSQCGIGSFSPNARRLVGVACPSWLCSGLVPLVDGKIVAHHVREGERCPWSGTRVVDDRSAFTSSADDGSR</sequence>
<organism evidence="1 2">
    <name type="scientific">Nocardia africana</name>
    <dbReference type="NCBI Taxonomy" id="134964"/>
    <lineage>
        <taxon>Bacteria</taxon>
        <taxon>Bacillati</taxon>
        <taxon>Actinomycetota</taxon>
        <taxon>Actinomycetes</taxon>
        <taxon>Mycobacteriales</taxon>
        <taxon>Nocardiaceae</taxon>
        <taxon>Nocardia</taxon>
    </lineage>
</organism>
<evidence type="ECO:0000313" key="2">
    <source>
        <dbReference type="Proteomes" id="UP001601521"/>
    </source>
</evidence>
<proteinExistence type="predicted"/>
<comment type="caution">
    <text evidence="1">The sequence shown here is derived from an EMBL/GenBank/DDBJ whole genome shotgun (WGS) entry which is preliminary data.</text>
</comment>
<protein>
    <recommendedName>
        <fullName evidence="3">Transposase</fullName>
    </recommendedName>
</protein>
<accession>A0ABW6NLU2</accession>
<dbReference type="Proteomes" id="UP001601521">
    <property type="component" value="Unassembled WGS sequence"/>
</dbReference>
<evidence type="ECO:0008006" key="3">
    <source>
        <dbReference type="Google" id="ProtNLM"/>
    </source>
</evidence>
<name>A0ABW6NLU2_9NOCA</name>
<gene>
    <name evidence="1" type="ORF">ACFYTH_22355</name>
</gene>
<dbReference type="RefSeq" id="WP_387253031.1">
    <property type="nucleotide sequence ID" value="NZ_JBIALX010000009.1"/>
</dbReference>